<keyword evidence="1" id="KW-0812">Transmembrane</keyword>
<feature type="transmembrane region" description="Helical" evidence="1">
    <location>
        <begin position="189"/>
        <end position="212"/>
    </location>
</feature>
<accession>A0A0F9I7J0</accession>
<evidence type="ECO:0000256" key="1">
    <source>
        <dbReference type="SAM" id="Phobius"/>
    </source>
</evidence>
<keyword evidence="1" id="KW-0472">Membrane</keyword>
<proteinExistence type="predicted"/>
<sequence length="213" mass="24065">MALELQAGRGPKLTMGLPPVLGETPDKAVSFLRQAGGLLFKLKNADAYVRLEMGRQLLLIRGQKLWREMECRNYLDDSSPEGRPVWANEEARRYISWQDFLTNGFPIITGLQRRMGYICMTLADSEVLKRLGPRIKDFKSVQNAIIQTSDADCNEAGHRDRLAACLRGWPHVNPDPHALAWIGWHPCRIFLTVIHVDYVIAINALLFVSLVIG</sequence>
<organism evidence="2">
    <name type="scientific">marine sediment metagenome</name>
    <dbReference type="NCBI Taxonomy" id="412755"/>
    <lineage>
        <taxon>unclassified sequences</taxon>
        <taxon>metagenomes</taxon>
        <taxon>ecological metagenomes</taxon>
    </lineage>
</organism>
<comment type="caution">
    <text evidence="2">The sequence shown here is derived from an EMBL/GenBank/DDBJ whole genome shotgun (WGS) entry which is preliminary data.</text>
</comment>
<gene>
    <name evidence="2" type="ORF">LCGC14_1613770</name>
</gene>
<dbReference type="AlphaFoldDB" id="A0A0F9I7J0"/>
<feature type="non-terminal residue" evidence="2">
    <location>
        <position position="213"/>
    </location>
</feature>
<reference evidence="2" key="1">
    <citation type="journal article" date="2015" name="Nature">
        <title>Complex archaea that bridge the gap between prokaryotes and eukaryotes.</title>
        <authorList>
            <person name="Spang A."/>
            <person name="Saw J.H."/>
            <person name="Jorgensen S.L."/>
            <person name="Zaremba-Niedzwiedzka K."/>
            <person name="Martijn J."/>
            <person name="Lind A.E."/>
            <person name="van Eijk R."/>
            <person name="Schleper C."/>
            <person name="Guy L."/>
            <person name="Ettema T.J."/>
        </authorList>
    </citation>
    <scope>NUCLEOTIDE SEQUENCE</scope>
</reference>
<dbReference type="EMBL" id="LAZR01013096">
    <property type="protein sequence ID" value="KKM23581.1"/>
    <property type="molecule type" value="Genomic_DNA"/>
</dbReference>
<keyword evidence="1" id="KW-1133">Transmembrane helix</keyword>
<name>A0A0F9I7J0_9ZZZZ</name>
<evidence type="ECO:0000313" key="2">
    <source>
        <dbReference type="EMBL" id="KKM23581.1"/>
    </source>
</evidence>
<protein>
    <submittedName>
        <fullName evidence="2">Uncharacterized protein</fullName>
    </submittedName>
</protein>